<evidence type="ECO:0000256" key="4">
    <source>
        <dbReference type="ARBA" id="ARBA00022478"/>
    </source>
</evidence>
<dbReference type="AlphaFoldDB" id="A0ABD1GH14"/>
<keyword evidence="4" id="KW-0240">DNA-directed RNA polymerase</keyword>
<evidence type="ECO:0000313" key="10">
    <source>
        <dbReference type="Proteomes" id="UP001567538"/>
    </source>
</evidence>
<evidence type="ECO:0000313" key="9">
    <source>
        <dbReference type="EMBL" id="KAL1543299.1"/>
    </source>
</evidence>
<comment type="caution">
    <text evidence="9">The sequence shown here is derived from an EMBL/GenBank/DDBJ whole genome shotgun (WGS) entry which is preliminary data.</text>
</comment>
<dbReference type="PANTHER" id="PTHR15561:SF0">
    <property type="entry name" value="DNA-DIRECTED RNA POLYMERASE III SUBUNIT RPC9"/>
    <property type="match status" value="1"/>
</dbReference>
<dbReference type="Proteomes" id="UP001567538">
    <property type="component" value="Unassembled WGS sequence"/>
</dbReference>
<organism evidence="9 10">
    <name type="scientific">Salvia divinorum</name>
    <name type="common">Maria pastora</name>
    <name type="synonym">Diviner's sage</name>
    <dbReference type="NCBI Taxonomy" id="28513"/>
    <lineage>
        <taxon>Eukaryota</taxon>
        <taxon>Viridiplantae</taxon>
        <taxon>Streptophyta</taxon>
        <taxon>Embryophyta</taxon>
        <taxon>Tracheophyta</taxon>
        <taxon>Spermatophyta</taxon>
        <taxon>Magnoliopsida</taxon>
        <taxon>eudicotyledons</taxon>
        <taxon>Gunneridae</taxon>
        <taxon>Pentapetalae</taxon>
        <taxon>asterids</taxon>
        <taxon>lamiids</taxon>
        <taxon>Lamiales</taxon>
        <taxon>Lamiaceae</taxon>
        <taxon>Nepetoideae</taxon>
        <taxon>Mentheae</taxon>
        <taxon>Salviinae</taxon>
        <taxon>Salvia</taxon>
        <taxon>Salvia subgen. Calosphace</taxon>
    </lineage>
</organism>
<gene>
    <name evidence="9" type="ORF">AAHA92_20291</name>
</gene>
<comment type="subcellular location">
    <subcellularLocation>
        <location evidence="1">Nucleus</location>
    </subcellularLocation>
</comment>
<feature type="compositionally biased region" description="Acidic residues" evidence="7">
    <location>
        <begin position="126"/>
        <end position="149"/>
    </location>
</feature>
<dbReference type="InterPro" id="IPR005574">
    <property type="entry name" value="Rpb4/RPC9"/>
</dbReference>
<dbReference type="InterPro" id="IPR038846">
    <property type="entry name" value="RPC9"/>
</dbReference>
<feature type="domain" description="RNA polymerase Rpb4/RPC9 core" evidence="8">
    <location>
        <begin position="1"/>
        <end position="120"/>
    </location>
</feature>
<dbReference type="SUPFAM" id="SSF47819">
    <property type="entry name" value="HRDC-like"/>
    <property type="match status" value="1"/>
</dbReference>
<keyword evidence="10" id="KW-1185">Reference proteome</keyword>
<accession>A0ABD1GH14</accession>
<dbReference type="GO" id="GO:0005634">
    <property type="term" value="C:nucleus"/>
    <property type="evidence" value="ECO:0007669"/>
    <property type="project" value="UniProtKB-SubCell"/>
</dbReference>
<evidence type="ECO:0000256" key="6">
    <source>
        <dbReference type="ARBA" id="ARBA00023242"/>
    </source>
</evidence>
<reference evidence="9 10" key="1">
    <citation type="submission" date="2024-06" db="EMBL/GenBank/DDBJ databases">
        <title>A chromosome level genome sequence of Diviner's sage (Salvia divinorum).</title>
        <authorList>
            <person name="Ford S.A."/>
            <person name="Ro D.-K."/>
            <person name="Ness R.W."/>
            <person name="Phillips M.A."/>
        </authorList>
    </citation>
    <scope>NUCLEOTIDE SEQUENCE [LARGE SCALE GENOMIC DNA]</scope>
    <source>
        <strain evidence="9">SAF-2024a</strain>
        <tissue evidence="9">Leaf</tissue>
    </source>
</reference>
<keyword evidence="5" id="KW-0804">Transcription</keyword>
<evidence type="ECO:0000256" key="1">
    <source>
        <dbReference type="ARBA" id="ARBA00004123"/>
    </source>
</evidence>
<name>A0ABD1GH14_SALDI</name>
<evidence type="ECO:0000256" key="2">
    <source>
        <dbReference type="ARBA" id="ARBA00006898"/>
    </source>
</evidence>
<dbReference type="InterPro" id="IPR010997">
    <property type="entry name" value="HRDC-like_sf"/>
</dbReference>
<feature type="region of interest" description="Disordered" evidence="7">
    <location>
        <begin position="115"/>
        <end position="149"/>
    </location>
</feature>
<keyword evidence="6" id="KW-0539">Nucleus</keyword>
<evidence type="ECO:0000259" key="8">
    <source>
        <dbReference type="SMART" id="SM00657"/>
    </source>
</evidence>
<evidence type="ECO:0000256" key="5">
    <source>
        <dbReference type="ARBA" id="ARBA00023163"/>
    </source>
</evidence>
<evidence type="ECO:0000256" key="3">
    <source>
        <dbReference type="ARBA" id="ARBA00016672"/>
    </source>
</evidence>
<dbReference type="EMBL" id="JBEAFC010000008">
    <property type="protein sequence ID" value="KAL1543299.1"/>
    <property type="molecule type" value="Genomic_DNA"/>
</dbReference>
<dbReference type="InterPro" id="IPR006590">
    <property type="entry name" value="RNA_pol_Rpb4/RPC9_core"/>
</dbReference>
<evidence type="ECO:0000256" key="7">
    <source>
        <dbReference type="SAM" id="MobiDB-lite"/>
    </source>
</evidence>
<dbReference type="InterPro" id="IPR038324">
    <property type="entry name" value="Rpb4/RPC9_sf"/>
</dbReference>
<comment type="similarity">
    <text evidence="2">Belongs to the eukaryotic RPC9 RNA polymerase subunit family.</text>
</comment>
<dbReference type="Pfam" id="PF03874">
    <property type="entry name" value="RNA_pol_Rpb4"/>
    <property type="match status" value="1"/>
</dbReference>
<dbReference type="SMART" id="SM00657">
    <property type="entry name" value="RPOL4c"/>
    <property type="match status" value="1"/>
</dbReference>
<dbReference type="PANTHER" id="PTHR15561">
    <property type="entry name" value="CALCITONIN GENE-RELATED PEPTIDE-RECEPTOR COMPONENT PROTEIN"/>
    <property type="match status" value="1"/>
</dbReference>
<protein>
    <recommendedName>
        <fullName evidence="3">DNA-directed RNA polymerase III subunit RPC9</fullName>
    </recommendedName>
</protein>
<proteinExistence type="inferred from homology"/>
<dbReference type="GO" id="GO:0000428">
    <property type="term" value="C:DNA-directed RNA polymerase complex"/>
    <property type="evidence" value="ECO:0007669"/>
    <property type="project" value="UniProtKB-KW"/>
</dbReference>
<sequence>MKIIETSAGALTNFELLDLLRSRGAGKDASRAIATVSQSEFKVFDYLEGTVACNQTREIIDNFVAECQKFDLTKAEILNIVNIRPRNEPELFPLVEECEQRMEDKTEELVETITRILPPHPSQADEANEEAAEGEEETEPEQAEGEEEQ</sequence>
<dbReference type="Gene3D" id="1.20.1250.40">
    <property type="match status" value="1"/>
</dbReference>